<name>A0A6J4IRD2_9CHLR</name>
<evidence type="ECO:0000313" key="1">
    <source>
        <dbReference type="EMBL" id="CAA9257844.1"/>
    </source>
</evidence>
<evidence type="ECO:0008006" key="2">
    <source>
        <dbReference type="Google" id="ProtNLM"/>
    </source>
</evidence>
<dbReference type="AlphaFoldDB" id="A0A6J4IRD2"/>
<protein>
    <recommendedName>
        <fullName evidence="2">Extracellular solute-binding protein</fullName>
    </recommendedName>
</protein>
<dbReference type="EMBL" id="CADCTR010000698">
    <property type="protein sequence ID" value="CAA9257844.1"/>
    <property type="molecule type" value="Genomic_DNA"/>
</dbReference>
<reference evidence="1" key="1">
    <citation type="submission" date="2020-02" db="EMBL/GenBank/DDBJ databases">
        <authorList>
            <person name="Meier V. D."/>
        </authorList>
    </citation>
    <scope>NUCLEOTIDE SEQUENCE</scope>
    <source>
        <strain evidence="1">AVDCRST_MAG93</strain>
    </source>
</reference>
<proteinExistence type="predicted"/>
<accession>A0A6J4IRD2</accession>
<organism evidence="1">
    <name type="scientific">uncultured Chloroflexia bacterium</name>
    <dbReference type="NCBI Taxonomy" id="1672391"/>
    <lineage>
        <taxon>Bacteria</taxon>
        <taxon>Bacillati</taxon>
        <taxon>Chloroflexota</taxon>
        <taxon>Chloroflexia</taxon>
        <taxon>environmental samples</taxon>
    </lineage>
</organism>
<feature type="non-terminal residue" evidence="1">
    <location>
        <position position="67"/>
    </location>
</feature>
<sequence length="67" mass="7692">MIGLEALKSRRSKERAASFTRFQSYSSLGGWNFFMNANTEDPDAAYEFIRFMSAPEQQKYRAIEGSV</sequence>
<dbReference type="SUPFAM" id="SSF53850">
    <property type="entry name" value="Periplasmic binding protein-like II"/>
    <property type="match status" value="1"/>
</dbReference>
<dbReference type="Gene3D" id="3.40.190.10">
    <property type="entry name" value="Periplasmic binding protein-like II"/>
    <property type="match status" value="1"/>
</dbReference>
<gene>
    <name evidence="1" type="ORF">AVDCRST_MAG93-2052</name>
</gene>